<proteinExistence type="predicted"/>
<accession>A0A1A9W261</accession>
<dbReference type="VEuPathDB" id="VectorBase:GBRI003653"/>
<dbReference type="AlphaFoldDB" id="A0A1A9W261"/>
<feature type="domain" description="NAD-dependent epimerase/dehydratase" evidence="1">
    <location>
        <begin position="5"/>
        <end position="220"/>
    </location>
</feature>
<keyword evidence="4" id="KW-1185">Reference proteome</keyword>
<evidence type="ECO:0000313" key="3">
    <source>
        <dbReference type="EnsemblMetazoa" id="GBRI003653-PA"/>
    </source>
</evidence>
<name>A0A1A9W261_9MUSC</name>
<evidence type="ECO:0000313" key="4">
    <source>
        <dbReference type="Proteomes" id="UP000091820"/>
    </source>
</evidence>
<dbReference type="PANTHER" id="PTHR11092">
    <property type="entry name" value="SUGAR NUCLEOTIDE EPIMERASE RELATED"/>
    <property type="match status" value="1"/>
</dbReference>
<dbReference type="EnsemblMetazoa" id="GBRI003653-RA">
    <property type="protein sequence ID" value="GBRI003653-PA"/>
    <property type="gene ID" value="GBRI003653"/>
</dbReference>
<sequence>MGRHVLIGGGSGFIGSRLSKYLLHQNYEVTIVSRMPGHNSITWHQLENQGLPKGITSVVNLAGQNVLDPTHRWTESFKQNVWNSRINTSANMVKAVQKSGDVEAYVNIVGVSHYKPNDSKVYTECDQVEGYDFMSNLCLEWENAATLPEDVAKKTRTVKLRTGVVIGRGGGMIQSIWLPFMLGLGGPMGSGKQILPWIHLEDLCRLIQHCLENDKCTGAFNAVAPEIVTNEQFSKTFASTLHRPCLFNVPEFVVNLLFGNERSALLLTGAKIQPENALNTGFQFNYPTAKTACLEVLKKS</sequence>
<evidence type="ECO:0000259" key="1">
    <source>
        <dbReference type="Pfam" id="PF01370"/>
    </source>
</evidence>
<dbReference type="PANTHER" id="PTHR11092:SF0">
    <property type="entry name" value="EPIMERASE FAMILY PROTEIN SDR39U1"/>
    <property type="match status" value="1"/>
</dbReference>
<dbReference type="InterPro" id="IPR013549">
    <property type="entry name" value="DUF1731"/>
</dbReference>
<dbReference type="Gene3D" id="3.40.50.720">
    <property type="entry name" value="NAD(P)-binding Rossmann-like Domain"/>
    <property type="match status" value="1"/>
</dbReference>
<evidence type="ECO:0008006" key="5">
    <source>
        <dbReference type="Google" id="ProtNLM"/>
    </source>
</evidence>
<dbReference type="Pfam" id="PF08338">
    <property type="entry name" value="DUF1731"/>
    <property type="match status" value="1"/>
</dbReference>
<dbReference type="Proteomes" id="UP000091820">
    <property type="component" value="Unassembled WGS sequence"/>
</dbReference>
<evidence type="ECO:0000259" key="2">
    <source>
        <dbReference type="Pfam" id="PF08338"/>
    </source>
</evidence>
<reference evidence="3" key="2">
    <citation type="submission" date="2020-05" db="UniProtKB">
        <authorList>
            <consortium name="EnsemblMetazoa"/>
        </authorList>
    </citation>
    <scope>IDENTIFICATION</scope>
    <source>
        <strain evidence="3">IAEA</strain>
    </source>
</reference>
<dbReference type="InterPro" id="IPR010099">
    <property type="entry name" value="SDR39U1"/>
</dbReference>
<dbReference type="InterPro" id="IPR036291">
    <property type="entry name" value="NAD(P)-bd_dom_sf"/>
</dbReference>
<dbReference type="SUPFAM" id="SSF51735">
    <property type="entry name" value="NAD(P)-binding Rossmann-fold domains"/>
    <property type="match status" value="1"/>
</dbReference>
<protein>
    <recommendedName>
        <fullName evidence="5">DUF1731 domain-containing protein</fullName>
    </recommendedName>
</protein>
<dbReference type="Pfam" id="PF01370">
    <property type="entry name" value="Epimerase"/>
    <property type="match status" value="1"/>
</dbReference>
<reference evidence="4" key="1">
    <citation type="submission" date="2014-03" db="EMBL/GenBank/DDBJ databases">
        <authorList>
            <person name="Aksoy S."/>
            <person name="Warren W."/>
            <person name="Wilson R.K."/>
        </authorList>
    </citation>
    <scope>NUCLEOTIDE SEQUENCE [LARGE SCALE GENOMIC DNA]</scope>
    <source>
        <strain evidence="4">IAEA</strain>
    </source>
</reference>
<feature type="domain" description="DUF1731" evidence="2">
    <location>
        <begin position="249"/>
        <end position="293"/>
    </location>
</feature>
<organism evidence="3 4">
    <name type="scientific">Glossina brevipalpis</name>
    <dbReference type="NCBI Taxonomy" id="37001"/>
    <lineage>
        <taxon>Eukaryota</taxon>
        <taxon>Metazoa</taxon>
        <taxon>Ecdysozoa</taxon>
        <taxon>Arthropoda</taxon>
        <taxon>Hexapoda</taxon>
        <taxon>Insecta</taxon>
        <taxon>Pterygota</taxon>
        <taxon>Neoptera</taxon>
        <taxon>Endopterygota</taxon>
        <taxon>Diptera</taxon>
        <taxon>Brachycera</taxon>
        <taxon>Muscomorpha</taxon>
        <taxon>Hippoboscoidea</taxon>
        <taxon>Glossinidae</taxon>
        <taxon>Glossina</taxon>
    </lineage>
</organism>
<dbReference type="NCBIfam" id="TIGR01777">
    <property type="entry name" value="yfcH"/>
    <property type="match status" value="1"/>
</dbReference>
<dbReference type="InterPro" id="IPR001509">
    <property type="entry name" value="Epimerase_deHydtase"/>
</dbReference>